<feature type="transmembrane region" description="Helical" evidence="2">
    <location>
        <begin position="115"/>
        <end position="135"/>
    </location>
</feature>
<reference evidence="3" key="1">
    <citation type="submission" date="2012-06" db="EMBL/GenBank/DDBJ databases">
        <title>Genomic sequencing and analysis of the Dendrolimus kikuchii nucleopolyhedrovirus.</title>
        <authorList>
            <person name="Yang M.M."/>
        </authorList>
    </citation>
    <scope>NUCLEOTIDE SEQUENCE</scope>
    <source>
        <strain evidence="3">YN</strain>
    </source>
</reference>
<evidence type="ECO:0000313" key="3">
    <source>
        <dbReference type="EMBL" id="AFS51913.1"/>
    </source>
</evidence>
<protein>
    <submittedName>
        <fullName evidence="3">DekiORF35</fullName>
    </submittedName>
</protein>
<evidence type="ECO:0000256" key="1">
    <source>
        <dbReference type="SAM" id="MobiDB-lite"/>
    </source>
</evidence>
<feature type="transmembrane region" description="Helical" evidence="2">
    <location>
        <begin position="147"/>
        <end position="166"/>
    </location>
</feature>
<organism evidence="3">
    <name type="scientific">Dendrolimus kikuchii nucleopolyhedrovirus</name>
    <dbReference type="NCBI Taxonomy" id="1219875"/>
    <lineage>
        <taxon>Viruses</taxon>
        <taxon>Viruses incertae sedis</taxon>
        <taxon>Naldaviricetes</taxon>
        <taxon>Lefavirales</taxon>
        <taxon>Baculoviridae</taxon>
        <taxon>Alphabaculovirus</taxon>
    </lineage>
</organism>
<keyword evidence="2" id="KW-0472">Membrane</keyword>
<keyword evidence="2" id="KW-1133">Transmembrane helix</keyword>
<feature type="transmembrane region" description="Helical" evidence="2">
    <location>
        <begin position="82"/>
        <end position="103"/>
    </location>
</feature>
<evidence type="ECO:0000256" key="2">
    <source>
        <dbReference type="SAM" id="Phobius"/>
    </source>
</evidence>
<feature type="region of interest" description="Disordered" evidence="1">
    <location>
        <begin position="199"/>
        <end position="225"/>
    </location>
</feature>
<accession>V9LSU4</accession>
<dbReference type="EMBL" id="JX193905">
    <property type="protein sequence ID" value="AFS51913.1"/>
    <property type="molecule type" value="Genomic_DNA"/>
</dbReference>
<name>V9LSU4_9ABAC</name>
<feature type="transmembrane region" description="Helical" evidence="2">
    <location>
        <begin position="20"/>
        <end position="40"/>
    </location>
</feature>
<keyword evidence="2" id="KW-0812">Transmembrane</keyword>
<proteinExistence type="predicted"/>
<sequence>MVVCYMLTFSDHAASLYLQYWLALSFLLNVVFNMPVIWWPKHDEPDEIIYQLKLYHSLYLSNIILQSAVFSGHQSTLPSCVFVNALIHCYVAYAAFVELLILLGHTMGAYADYRYVKSCYMLVSFVCVVTTVVFVDLSALKNVQIDITLGVTFSILYLILAVLWSLKNSVDEHRRHLHRYHHYDANNLQSVKIISPFVHKNQSPSPSSPPPPFSSVEMTDFKNKI</sequence>